<keyword evidence="1" id="KW-0812">Transmembrane</keyword>
<sequence length="586" mass="65117">MFIFSIIIMVVWPWVFYGVVKQKDGIVMSPSLTKIVQKHPQDVDYFVTAIASAISFLIGYLFQTSVTKLAQNWMVLKETDVFRLAFFSALRHQNFIWSLGTLPSVFKSATKLGLVFTVLLYIGTFVLITPGLTALLHPQMIVRHANLTGTEIDFSSSNPDCLDWFNNDNVLLEACGWSVFNGFKYTTCFGENQMVDALESGRNNILSISSNNTESIGFTQLDGVHFLGPMKGVMPRGPNGLSAFGESLSHWPDTASVIPNSYNYTLHLQGLKNNVNCRYDTQNPIKLISTEPPDRFVSLFDGSCPSGGQVLLNPVFPVFIDKQTNNSLGYWACRTLLPGGSETYDLYLRGDGAYANMTGNMTCSVSLAQSAIYPVDYQNRTNLFAVNNASNPQASTISPALMRGAINTLGHIIWGGQQFSANFVAESVITSGVKSYDLEPFDRDDMYLRLYEAMIQGLLDYQLTYIRLLYSTGSVPRTTALNPCTRTVDGTIRYSAMGWSVTDKIGAYMIPLTLVTGTSLILILIAVFTVHELPTFDPTNPTSLMIASTGEKLHFRMKNIRDPEDPTAWEHHLQYNKEEGRFVPEG</sequence>
<dbReference type="OrthoDB" id="2991366at2759"/>
<feature type="transmembrane region" description="Helical" evidence="1">
    <location>
        <begin position="43"/>
        <end position="62"/>
    </location>
</feature>
<feature type="transmembrane region" description="Helical" evidence="1">
    <location>
        <begin position="6"/>
        <end position="22"/>
    </location>
</feature>
<keyword evidence="3" id="KW-1185">Reference proteome</keyword>
<evidence type="ECO:0000313" key="2">
    <source>
        <dbReference type="EMBL" id="KAF9460972.1"/>
    </source>
</evidence>
<reference evidence="2" key="1">
    <citation type="submission" date="2020-11" db="EMBL/GenBank/DDBJ databases">
        <authorList>
            <consortium name="DOE Joint Genome Institute"/>
            <person name="Ahrendt S."/>
            <person name="Riley R."/>
            <person name="Andreopoulos W."/>
            <person name="Labutti K."/>
            <person name="Pangilinan J."/>
            <person name="Ruiz-Duenas F.J."/>
            <person name="Barrasa J.M."/>
            <person name="Sanchez-Garcia M."/>
            <person name="Camarero S."/>
            <person name="Miyauchi S."/>
            <person name="Serrano A."/>
            <person name="Linde D."/>
            <person name="Babiker R."/>
            <person name="Drula E."/>
            <person name="Ayuso-Fernandez I."/>
            <person name="Pacheco R."/>
            <person name="Padilla G."/>
            <person name="Ferreira P."/>
            <person name="Barriuso J."/>
            <person name="Kellner H."/>
            <person name="Castanera R."/>
            <person name="Alfaro M."/>
            <person name="Ramirez L."/>
            <person name="Pisabarro A.G."/>
            <person name="Kuo A."/>
            <person name="Tritt A."/>
            <person name="Lipzen A."/>
            <person name="He G."/>
            <person name="Yan M."/>
            <person name="Ng V."/>
            <person name="Cullen D."/>
            <person name="Martin F."/>
            <person name="Rosso M.-N."/>
            <person name="Henrissat B."/>
            <person name="Hibbett D."/>
            <person name="Martinez A.T."/>
            <person name="Grigoriev I.V."/>
        </authorList>
    </citation>
    <scope>NUCLEOTIDE SEQUENCE</scope>
    <source>
        <strain evidence="2">CBS 247.69</strain>
    </source>
</reference>
<organism evidence="2 3">
    <name type="scientific">Collybia nuda</name>
    <dbReference type="NCBI Taxonomy" id="64659"/>
    <lineage>
        <taxon>Eukaryota</taxon>
        <taxon>Fungi</taxon>
        <taxon>Dikarya</taxon>
        <taxon>Basidiomycota</taxon>
        <taxon>Agaricomycotina</taxon>
        <taxon>Agaricomycetes</taxon>
        <taxon>Agaricomycetidae</taxon>
        <taxon>Agaricales</taxon>
        <taxon>Tricholomatineae</taxon>
        <taxon>Clitocybaceae</taxon>
        <taxon>Collybia</taxon>
    </lineage>
</organism>
<dbReference type="AlphaFoldDB" id="A0A9P6CCS4"/>
<protein>
    <submittedName>
        <fullName evidence="2">Uncharacterized protein</fullName>
    </submittedName>
</protein>
<feature type="transmembrane region" description="Helical" evidence="1">
    <location>
        <begin position="505"/>
        <end position="528"/>
    </location>
</feature>
<comment type="caution">
    <text evidence="2">The sequence shown here is derived from an EMBL/GenBank/DDBJ whole genome shotgun (WGS) entry which is preliminary data.</text>
</comment>
<feature type="transmembrane region" description="Helical" evidence="1">
    <location>
        <begin position="112"/>
        <end position="136"/>
    </location>
</feature>
<evidence type="ECO:0000256" key="1">
    <source>
        <dbReference type="SAM" id="Phobius"/>
    </source>
</evidence>
<evidence type="ECO:0000313" key="3">
    <source>
        <dbReference type="Proteomes" id="UP000807353"/>
    </source>
</evidence>
<dbReference type="EMBL" id="MU150291">
    <property type="protein sequence ID" value="KAF9460972.1"/>
    <property type="molecule type" value="Genomic_DNA"/>
</dbReference>
<keyword evidence="1" id="KW-0472">Membrane</keyword>
<gene>
    <name evidence="2" type="ORF">BDZ94DRAFT_1168647</name>
</gene>
<accession>A0A9P6CCS4</accession>
<proteinExistence type="predicted"/>
<keyword evidence="1" id="KW-1133">Transmembrane helix</keyword>
<name>A0A9P6CCS4_9AGAR</name>
<dbReference type="Proteomes" id="UP000807353">
    <property type="component" value="Unassembled WGS sequence"/>
</dbReference>